<dbReference type="AlphaFoldDB" id="A0A840V5A0"/>
<organism evidence="2 3">
    <name type="scientific">Haloferula luteola</name>
    <dbReference type="NCBI Taxonomy" id="595692"/>
    <lineage>
        <taxon>Bacteria</taxon>
        <taxon>Pseudomonadati</taxon>
        <taxon>Verrucomicrobiota</taxon>
        <taxon>Verrucomicrobiia</taxon>
        <taxon>Verrucomicrobiales</taxon>
        <taxon>Verrucomicrobiaceae</taxon>
        <taxon>Haloferula</taxon>
    </lineage>
</organism>
<keyword evidence="3" id="KW-1185">Reference proteome</keyword>
<reference evidence="2 3" key="1">
    <citation type="submission" date="2020-08" db="EMBL/GenBank/DDBJ databases">
        <title>Genomic Encyclopedia of Type Strains, Phase IV (KMG-IV): sequencing the most valuable type-strain genomes for metagenomic binning, comparative biology and taxonomic classification.</title>
        <authorList>
            <person name="Goeker M."/>
        </authorList>
    </citation>
    <scope>NUCLEOTIDE SEQUENCE [LARGE SCALE GENOMIC DNA]</scope>
    <source>
        <strain evidence="2 3">YC6886</strain>
    </source>
</reference>
<evidence type="ECO:0000256" key="1">
    <source>
        <dbReference type="SAM" id="SignalP"/>
    </source>
</evidence>
<protein>
    <submittedName>
        <fullName evidence="2">Uncharacterized protein</fullName>
    </submittedName>
</protein>
<dbReference type="EMBL" id="JACHFD010000016">
    <property type="protein sequence ID" value="MBB5352793.1"/>
    <property type="molecule type" value="Genomic_DNA"/>
</dbReference>
<feature type="signal peptide" evidence="1">
    <location>
        <begin position="1"/>
        <end position="17"/>
    </location>
</feature>
<comment type="caution">
    <text evidence="2">The sequence shown here is derived from an EMBL/GenBank/DDBJ whole genome shotgun (WGS) entry which is preliminary data.</text>
</comment>
<evidence type="ECO:0000313" key="2">
    <source>
        <dbReference type="EMBL" id="MBB5352793.1"/>
    </source>
</evidence>
<name>A0A840V5A0_9BACT</name>
<feature type="chain" id="PRO_5032774889" evidence="1">
    <location>
        <begin position="18"/>
        <end position="572"/>
    </location>
</feature>
<gene>
    <name evidence="2" type="ORF">HNR46_003041</name>
</gene>
<keyword evidence="1" id="KW-0732">Signal</keyword>
<accession>A0A840V5A0</accession>
<proteinExistence type="predicted"/>
<dbReference type="RefSeq" id="WP_184020128.1">
    <property type="nucleotide sequence ID" value="NZ_JACHFD010000016.1"/>
</dbReference>
<evidence type="ECO:0000313" key="3">
    <source>
        <dbReference type="Proteomes" id="UP000557717"/>
    </source>
</evidence>
<dbReference type="Proteomes" id="UP000557717">
    <property type="component" value="Unassembled WGS sequence"/>
</dbReference>
<sequence>MKSILPIAFLIPFSAQAQLIFSDTFDLSEGSSNTTGFGTDGVNSSLESRLSGQASVDVSLSYYASGAAKADTAYSIDDNALRIDPAPNIGSITLTADGFTAFDFGDDLRGKIYEINLTIDNDTVDTINRRCSFSLATAPAQTVDAVPFGIQLAANANQASAEIFKRIDASSNPNGGDVNQSIAADLPYGEPVELRLVFQDVDTTIGQLSTYEIYLNDGTTPIDSGNFGISLTSRYLVFDIAPNSGPIHFDNLSVTVTGDAPEPPVITDDRFLYFVGDDGEIYGFSGIQSGEVPVADVANFRGGFHEASQFGYREYQAFTCDPTSGIVYGINLYGDVVTWPTVADWLSNTAADIPTEGDPRYEAFDANSIHGASYDPHTGGFYVVYEGDATIDGDIGEYATVSDFITNSNATITTSTYGGNLLNFYYWGEDAPGNRLEPHNLAGANYFQASGGGQLEGFQTLAEYAANPENRTFQKPGFCTGCIAAFALPMPIIPDLHFRLTALQRDGAGSTTHATLEFDPQPSTTYSISASPDLMSPFTPVPGFEDVANSPIIIPVPSGFETRGFFRITENP</sequence>